<evidence type="ECO:0000256" key="2">
    <source>
        <dbReference type="SAM" id="SignalP"/>
    </source>
</evidence>
<feature type="chain" id="PRO_5045202340" description="Secreted protein" evidence="2">
    <location>
        <begin position="23"/>
        <end position="149"/>
    </location>
</feature>
<evidence type="ECO:0008006" key="5">
    <source>
        <dbReference type="Google" id="ProtNLM"/>
    </source>
</evidence>
<dbReference type="Proteomes" id="UP001651158">
    <property type="component" value="Unassembled WGS sequence"/>
</dbReference>
<name>A0ABR4Q0E7_9CEST</name>
<dbReference type="EMBL" id="JAKROA010000021">
    <property type="protein sequence ID" value="KAL5103046.1"/>
    <property type="molecule type" value="Genomic_DNA"/>
</dbReference>
<comment type="caution">
    <text evidence="3">The sequence shown here is derived from an EMBL/GenBank/DDBJ whole genome shotgun (WGS) entry which is preliminary data.</text>
</comment>
<organism evidence="3 4">
    <name type="scientific">Taenia crassiceps</name>
    <dbReference type="NCBI Taxonomy" id="6207"/>
    <lineage>
        <taxon>Eukaryota</taxon>
        <taxon>Metazoa</taxon>
        <taxon>Spiralia</taxon>
        <taxon>Lophotrochozoa</taxon>
        <taxon>Platyhelminthes</taxon>
        <taxon>Cestoda</taxon>
        <taxon>Eucestoda</taxon>
        <taxon>Cyclophyllidea</taxon>
        <taxon>Taeniidae</taxon>
        <taxon>Taenia</taxon>
    </lineage>
</organism>
<accession>A0ABR4Q0E7</accession>
<keyword evidence="2" id="KW-0732">Signal</keyword>
<sequence>MEGHGQRNALSVLSSIWLAVKALIHLQLLKAGQRSSTALTFKTSEAASPPTTCTTSVTGVRLFCTDRPIVALSTTEGMKHEGNCNHNEEEKPRVGMRPPIKQAPTSNQRQWPLQLRLRIHLSVAAKCGSMGKICPHVQAVLEPLKRPVR</sequence>
<feature type="compositionally biased region" description="Basic and acidic residues" evidence="1">
    <location>
        <begin position="78"/>
        <end position="93"/>
    </location>
</feature>
<keyword evidence="4" id="KW-1185">Reference proteome</keyword>
<feature type="signal peptide" evidence="2">
    <location>
        <begin position="1"/>
        <end position="22"/>
    </location>
</feature>
<evidence type="ECO:0000256" key="1">
    <source>
        <dbReference type="SAM" id="MobiDB-lite"/>
    </source>
</evidence>
<feature type="region of interest" description="Disordered" evidence="1">
    <location>
        <begin position="78"/>
        <end position="107"/>
    </location>
</feature>
<protein>
    <recommendedName>
        <fullName evidence="5">Secreted protein</fullName>
    </recommendedName>
</protein>
<evidence type="ECO:0000313" key="4">
    <source>
        <dbReference type="Proteomes" id="UP001651158"/>
    </source>
</evidence>
<proteinExistence type="predicted"/>
<gene>
    <name evidence="3" type="ORF">TcWFU_002704</name>
</gene>
<evidence type="ECO:0000313" key="3">
    <source>
        <dbReference type="EMBL" id="KAL5103046.1"/>
    </source>
</evidence>
<reference evidence="3 4" key="1">
    <citation type="journal article" date="2022" name="Front. Cell. Infect. Microbiol.">
        <title>The Genomes of Two Strains of Taenia crassiceps the Animal Model for the Study of Human Cysticercosis.</title>
        <authorList>
            <person name="Bobes R.J."/>
            <person name="Estrada K."/>
            <person name="Rios-Valencia D.G."/>
            <person name="Calderon-Gallegos A."/>
            <person name="de la Torre P."/>
            <person name="Carrero J.C."/>
            <person name="Sanchez-Flores A."/>
            <person name="Laclette J.P."/>
        </authorList>
    </citation>
    <scope>NUCLEOTIDE SEQUENCE [LARGE SCALE GENOMIC DNA]</scope>
    <source>
        <strain evidence="3">WFUcys</strain>
    </source>
</reference>